<organism evidence="1 2">
    <name type="scientific">Anopheles quadriannulatus</name>
    <name type="common">Mosquito</name>
    <dbReference type="NCBI Taxonomy" id="34691"/>
    <lineage>
        <taxon>Eukaryota</taxon>
        <taxon>Metazoa</taxon>
        <taxon>Ecdysozoa</taxon>
        <taxon>Arthropoda</taxon>
        <taxon>Hexapoda</taxon>
        <taxon>Insecta</taxon>
        <taxon>Pterygota</taxon>
        <taxon>Neoptera</taxon>
        <taxon>Endopterygota</taxon>
        <taxon>Diptera</taxon>
        <taxon>Nematocera</taxon>
        <taxon>Culicoidea</taxon>
        <taxon>Culicidae</taxon>
        <taxon>Anophelinae</taxon>
        <taxon>Anopheles</taxon>
    </lineage>
</organism>
<keyword evidence="2" id="KW-1185">Reference proteome</keyword>
<evidence type="ECO:0000313" key="1">
    <source>
        <dbReference type="EnsemblMetazoa" id="AQUA006093-PA"/>
    </source>
</evidence>
<dbReference type="EnsemblMetazoa" id="AQUA006093-RA">
    <property type="protein sequence ID" value="AQUA006093-PA"/>
    <property type="gene ID" value="AQUA006093"/>
</dbReference>
<protein>
    <submittedName>
        <fullName evidence="1">Uncharacterized protein</fullName>
    </submittedName>
</protein>
<dbReference type="VEuPathDB" id="VectorBase:AQUA006093"/>
<proteinExistence type="predicted"/>
<accession>A0A182X8F5</accession>
<name>A0A182X8F5_ANOQN</name>
<dbReference type="Proteomes" id="UP000076407">
    <property type="component" value="Unassembled WGS sequence"/>
</dbReference>
<dbReference type="AlphaFoldDB" id="A0A182X8F5"/>
<reference evidence="1" key="1">
    <citation type="submission" date="2020-05" db="UniProtKB">
        <authorList>
            <consortium name="EnsemblMetazoa"/>
        </authorList>
    </citation>
    <scope>IDENTIFICATION</scope>
    <source>
        <strain evidence="1">SANGQUA</strain>
    </source>
</reference>
<evidence type="ECO:0000313" key="2">
    <source>
        <dbReference type="Proteomes" id="UP000076407"/>
    </source>
</evidence>
<sequence length="63" mass="7362">MDFAIKEERKAIDEKLEHQKNVSEWILSIMNQQSQTLRHNLSEVTGAISTLNQRMVLADHDRN</sequence>